<evidence type="ECO:0000256" key="4">
    <source>
        <dbReference type="ARBA" id="ARBA00022840"/>
    </source>
</evidence>
<dbReference type="PROSITE" id="PS00108">
    <property type="entry name" value="PROTEIN_KINASE_ST"/>
    <property type="match status" value="1"/>
</dbReference>
<dbReference type="Gene3D" id="3.40.50.2300">
    <property type="match status" value="1"/>
</dbReference>
<keyword evidence="10" id="KW-1185">Reference proteome</keyword>
<gene>
    <name evidence="9" type="primary">prkC_1</name>
    <name evidence="9" type="ORF">Spa11_13320</name>
</gene>
<dbReference type="InterPro" id="IPR011009">
    <property type="entry name" value="Kinase-like_dom_sf"/>
</dbReference>
<dbReference type="InterPro" id="IPR008271">
    <property type="entry name" value="Ser/Thr_kinase_AS"/>
</dbReference>
<dbReference type="PROSITE" id="PS50110">
    <property type="entry name" value="RESPONSE_REGULATORY"/>
    <property type="match status" value="1"/>
</dbReference>
<reference evidence="9 10" key="1">
    <citation type="submission" date="2019-02" db="EMBL/GenBank/DDBJ databases">
        <title>Deep-cultivation of Planctomycetes and their phenomic and genomic characterization uncovers novel biology.</title>
        <authorList>
            <person name="Wiegand S."/>
            <person name="Jogler M."/>
            <person name="Boedeker C."/>
            <person name="Pinto D."/>
            <person name="Vollmers J."/>
            <person name="Rivas-Marin E."/>
            <person name="Kohn T."/>
            <person name="Peeters S.H."/>
            <person name="Heuer A."/>
            <person name="Rast P."/>
            <person name="Oberbeckmann S."/>
            <person name="Bunk B."/>
            <person name="Jeske O."/>
            <person name="Meyerdierks A."/>
            <person name="Storesund J.E."/>
            <person name="Kallscheuer N."/>
            <person name="Luecker S."/>
            <person name="Lage O.M."/>
            <person name="Pohl T."/>
            <person name="Merkel B.J."/>
            <person name="Hornburger P."/>
            <person name="Mueller R.-W."/>
            <person name="Bruemmer F."/>
            <person name="Labrenz M."/>
            <person name="Spormann A.M."/>
            <person name="Op den Camp H."/>
            <person name="Overmann J."/>
            <person name="Amann R."/>
            <person name="Jetten M.S.M."/>
            <person name="Mascher T."/>
            <person name="Medema M.H."/>
            <person name="Devos D.P."/>
            <person name="Kaster A.-K."/>
            <person name="Ovreas L."/>
            <person name="Rohde M."/>
            <person name="Galperin M.Y."/>
            <person name="Jogler C."/>
        </authorList>
    </citation>
    <scope>NUCLEOTIDE SEQUENCE [LARGE SCALE GENOMIC DNA]</scope>
    <source>
        <strain evidence="9 10">Spa11</strain>
    </source>
</reference>
<organism evidence="9 10">
    <name type="scientific">Botrimarina mediterranea</name>
    <dbReference type="NCBI Taxonomy" id="2528022"/>
    <lineage>
        <taxon>Bacteria</taxon>
        <taxon>Pseudomonadati</taxon>
        <taxon>Planctomycetota</taxon>
        <taxon>Planctomycetia</taxon>
        <taxon>Pirellulales</taxon>
        <taxon>Lacipirellulaceae</taxon>
        <taxon>Botrimarina</taxon>
    </lineage>
</organism>
<dbReference type="CDD" id="cd14014">
    <property type="entry name" value="STKc_PknB_like"/>
    <property type="match status" value="1"/>
</dbReference>
<name>A0A518K5R7_9BACT</name>
<feature type="binding site" evidence="6">
    <location>
        <position position="102"/>
    </location>
    <ligand>
        <name>ATP</name>
        <dbReference type="ChEBI" id="CHEBI:30616"/>
    </ligand>
</feature>
<feature type="domain" description="Response regulatory" evidence="8">
    <location>
        <begin position="362"/>
        <end position="480"/>
    </location>
</feature>
<dbReference type="Gene3D" id="1.10.510.10">
    <property type="entry name" value="Transferase(Phosphotransferase) domain 1"/>
    <property type="match status" value="1"/>
</dbReference>
<dbReference type="GO" id="GO:0000160">
    <property type="term" value="P:phosphorelay signal transduction system"/>
    <property type="evidence" value="ECO:0007669"/>
    <property type="project" value="InterPro"/>
</dbReference>
<keyword evidence="2 6" id="KW-0547">Nucleotide-binding</keyword>
<dbReference type="PROSITE" id="PS00107">
    <property type="entry name" value="PROTEIN_KINASE_ATP"/>
    <property type="match status" value="1"/>
</dbReference>
<evidence type="ECO:0000256" key="3">
    <source>
        <dbReference type="ARBA" id="ARBA00022777"/>
    </source>
</evidence>
<evidence type="ECO:0000256" key="6">
    <source>
        <dbReference type="PROSITE-ProRule" id="PRU10141"/>
    </source>
</evidence>
<dbReference type="InterPro" id="IPR001789">
    <property type="entry name" value="Sig_transdc_resp-reg_receiver"/>
</dbReference>
<dbReference type="SMART" id="SM00220">
    <property type="entry name" value="S_TKc"/>
    <property type="match status" value="1"/>
</dbReference>
<dbReference type="InterPro" id="IPR011006">
    <property type="entry name" value="CheY-like_superfamily"/>
</dbReference>
<dbReference type="RefSeq" id="WP_145109609.1">
    <property type="nucleotide sequence ID" value="NZ_CP036349.1"/>
</dbReference>
<dbReference type="InterPro" id="IPR000719">
    <property type="entry name" value="Prot_kinase_dom"/>
</dbReference>
<evidence type="ECO:0000256" key="1">
    <source>
        <dbReference type="ARBA" id="ARBA00022679"/>
    </source>
</evidence>
<protein>
    <submittedName>
        <fullName evidence="9">Serine/threonine-protein kinase PrkC</fullName>
        <ecNumber evidence="9">2.7.11.1</ecNumber>
    </submittedName>
</protein>
<proteinExistence type="predicted"/>
<sequence>MQLPSTADDLARSAIDVGVVTDAQLQPVWSELGSSNVPMSELAQVLLRKGLLTNYQLERIQKGLRDGYVYGDYTVLYCVGSGTFARVFRAVHRETGQIFAVKVLRSRHNGTPKADFFRREGELGKRLKHPNIVAIHDVVSRPGLHYMVMDFIEGQNLRDLYRIRKKFEWENAANILCDVLGGLHYAFQQGVTHRDLKMSNVLVASDGSGKLVDFGLAALDGVVGDDSGVDRTVEYGSLEKLTGVRKDDTRSDVFFAGYMLHQMISGVASLPEGRNRAQKYARGEVFKDIRPLLELAPDVPMSLAMTVSKALELDPERRFQTPGDMLAELKLAMRRAKGSETSAAARSVEELEGMGPDGKPRKLLIVESDVKRQDVLRELFKRNGYRVLVATDGARALTRFVNDPSAADIVLFCGATIGADAVRAFNQFGEERATANIPTVLLLEEAQNQWVQAAKTAEHRGVVVMPVKLRRLREAVLSAATAVENVAKA</sequence>
<dbReference type="GO" id="GO:0005524">
    <property type="term" value="F:ATP binding"/>
    <property type="evidence" value="ECO:0007669"/>
    <property type="project" value="UniProtKB-UniRule"/>
</dbReference>
<dbReference type="EC" id="2.7.11.1" evidence="9"/>
<feature type="domain" description="Protein kinase" evidence="7">
    <location>
        <begin position="73"/>
        <end position="331"/>
    </location>
</feature>
<keyword evidence="4 6" id="KW-0067">ATP-binding</keyword>
<evidence type="ECO:0000259" key="7">
    <source>
        <dbReference type="PROSITE" id="PS50011"/>
    </source>
</evidence>
<dbReference type="AlphaFoldDB" id="A0A518K5R7"/>
<dbReference type="InterPro" id="IPR017441">
    <property type="entry name" value="Protein_kinase_ATP_BS"/>
</dbReference>
<dbReference type="SUPFAM" id="SSF56112">
    <property type="entry name" value="Protein kinase-like (PK-like)"/>
    <property type="match status" value="1"/>
</dbReference>
<evidence type="ECO:0000259" key="8">
    <source>
        <dbReference type="PROSITE" id="PS50110"/>
    </source>
</evidence>
<accession>A0A518K5R7</accession>
<evidence type="ECO:0000313" key="9">
    <source>
        <dbReference type="EMBL" id="QDV73140.1"/>
    </source>
</evidence>
<keyword evidence="1 9" id="KW-0808">Transferase</keyword>
<evidence type="ECO:0000256" key="5">
    <source>
        <dbReference type="PROSITE-ProRule" id="PRU00169"/>
    </source>
</evidence>
<keyword evidence="3 9" id="KW-0418">Kinase</keyword>
<dbReference type="Pfam" id="PF00069">
    <property type="entry name" value="Pkinase"/>
    <property type="match status" value="1"/>
</dbReference>
<dbReference type="GO" id="GO:0004674">
    <property type="term" value="F:protein serine/threonine kinase activity"/>
    <property type="evidence" value="ECO:0007669"/>
    <property type="project" value="UniProtKB-EC"/>
</dbReference>
<dbReference type="EMBL" id="CP036349">
    <property type="protein sequence ID" value="QDV73140.1"/>
    <property type="molecule type" value="Genomic_DNA"/>
</dbReference>
<evidence type="ECO:0000313" key="10">
    <source>
        <dbReference type="Proteomes" id="UP000316426"/>
    </source>
</evidence>
<dbReference type="PROSITE" id="PS50011">
    <property type="entry name" value="PROTEIN_KINASE_DOM"/>
    <property type="match status" value="1"/>
</dbReference>
<dbReference type="SUPFAM" id="SSF52172">
    <property type="entry name" value="CheY-like"/>
    <property type="match status" value="1"/>
</dbReference>
<dbReference type="PANTHER" id="PTHR43289:SF34">
    <property type="entry name" value="SERINE_THREONINE-PROTEIN KINASE YBDM-RELATED"/>
    <property type="match status" value="1"/>
</dbReference>
<evidence type="ECO:0000256" key="2">
    <source>
        <dbReference type="ARBA" id="ARBA00022741"/>
    </source>
</evidence>
<dbReference type="Proteomes" id="UP000316426">
    <property type="component" value="Chromosome"/>
</dbReference>
<comment type="caution">
    <text evidence="5">Lacks conserved residue(s) required for the propagation of feature annotation.</text>
</comment>
<dbReference type="KEGG" id="bmei:Spa11_13320"/>
<dbReference type="PANTHER" id="PTHR43289">
    <property type="entry name" value="MITOGEN-ACTIVATED PROTEIN KINASE KINASE KINASE 20-RELATED"/>
    <property type="match status" value="1"/>
</dbReference>